<dbReference type="InterPro" id="IPR005119">
    <property type="entry name" value="LysR_subst-bd"/>
</dbReference>
<keyword evidence="3" id="KW-0238">DNA-binding</keyword>
<evidence type="ECO:0000313" key="7">
    <source>
        <dbReference type="Proteomes" id="UP000675940"/>
    </source>
</evidence>
<comment type="similarity">
    <text evidence="1">Belongs to the LysR transcriptional regulatory family.</text>
</comment>
<dbReference type="Proteomes" id="UP000675940">
    <property type="component" value="Unassembled WGS sequence"/>
</dbReference>
<dbReference type="SUPFAM" id="SSF46785">
    <property type="entry name" value="Winged helix' DNA-binding domain"/>
    <property type="match status" value="1"/>
</dbReference>
<keyword evidence="2" id="KW-0805">Transcription regulation</keyword>
<evidence type="ECO:0000256" key="3">
    <source>
        <dbReference type="ARBA" id="ARBA00023125"/>
    </source>
</evidence>
<dbReference type="InterPro" id="IPR036390">
    <property type="entry name" value="WH_DNA-bd_sf"/>
</dbReference>
<keyword evidence="7" id="KW-1185">Reference proteome</keyword>
<dbReference type="EMBL" id="JAGISH010000003">
    <property type="protein sequence ID" value="MBP0482145.1"/>
    <property type="molecule type" value="Genomic_DNA"/>
</dbReference>
<protein>
    <submittedName>
        <fullName evidence="6">LysR family transcriptional regulator</fullName>
    </submittedName>
</protein>
<evidence type="ECO:0000256" key="1">
    <source>
        <dbReference type="ARBA" id="ARBA00009437"/>
    </source>
</evidence>
<dbReference type="RefSeq" id="WP_209360012.1">
    <property type="nucleotide sequence ID" value="NZ_JAGISH010000003.1"/>
</dbReference>
<dbReference type="SUPFAM" id="SSF53850">
    <property type="entry name" value="Periplasmic binding protein-like II"/>
    <property type="match status" value="1"/>
</dbReference>
<dbReference type="InterPro" id="IPR000847">
    <property type="entry name" value="LysR_HTH_N"/>
</dbReference>
<feature type="domain" description="HTH lysR-type" evidence="5">
    <location>
        <begin position="7"/>
        <end position="64"/>
    </location>
</feature>
<dbReference type="GO" id="GO:0003700">
    <property type="term" value="F:DNA-binding transcription factor activity"/>
    <property type="evidence" value="ECO:0007669"/>
    <property type="project" value="InterPro"/>
</dbReference>
<dbReference type="AlphaFoldDB" id="A0A940MLW1"/>
<accession>A0A940MLW1</accession>
<name>A0A940MLW1_9RHOB</name>
<gene>
    <name evidence="6" type="ORF">J5474_06525</name>
</gene>
<dbReference type="Pfam" id="PF00126">
    <property type="entry name" value="HTH_1"/>
    <property type="match status" value="1"/>
</dbReference>
<dbReference type="PROSITE" id="PS50931">
    <property type="entry name" value="HTH_LYSR"/>
    <property type="match status" value="1"/>
</dbReference>
<organism evidence="6 7">
    <name type="scientific">Sagittula salina</name>
    <dbReference type="NCBI Taxonomy" id="2820268"/>
    <lineage>
        <taxon>Bacteria</taxon>
        <taxon>Pseudomonadati</taxon>
        <taxon>Pseudomonadota</taxon>
        <taxon>Alphaproteobacteria</taxon>
        <taxon>Rhodobacterales</taxon>
        <taxon>Roseobacteraceae</taxon>
        <taxon>Sagittula</taxon>
    </lineage>
</organism>
<evidence type="ECO:0000256" key="4">
    <source>
        <dbReference type="ARBA" id="ARBA00023163"/>
    </source>
</evidence>
<dbReference type="InterPro" id="IPR050950">
    <property type="entry name" value="HTH-type_LysR_regulators"/>
</dbReference>
<dbReference type="PANTHER" id="PTHR30419:SF8">
    <property type="entry name" value="NITROGEN ASSIMILATION TRANSCRIPTIONAL ACTIVATOR-RELATED"/>
    <property type="match status" value="1"/>
</dbReference>
<keyword evidence="4" id="KW-0804">Transcription</keyword>
<comment type="caution">
    <text evidence="6">The sequence shown here is derived from an EMBL/GenBank/DDBJ whole genome shotgun (WGS) entry which is preliminary data.</text>
</comment>
<sequence>MDFASRLKPAHLDLILHIAESGQLQRAAQMTRMSQPAASRVLTEIESRAGGALFERHPKGMVLTPLGEIVIRHGKVILEEVRALDREASRMAGGQTGRVRVGSVTGPAVGVLMPALRQVKAEAPDIEATIEVGPSSDLVRGLVAGRFDFVISRLPAEHDSRDFLMYPARSEMVALLARPGHPLAGRSGVTLEEVRACEWVIQELGSPIRLAVEHAFHAAGLGVPQRVTNSSSLLIALSLLEGSDIIAPQSIEVARMLAEGPLGAQIAVIELAEPISVSPCFVIRNRYRQLPMAADRVLRAVLGML</sequence>
<dbReference type="GO" id="GO:0005829">
    <property type="term" value="C:cytosol"/>
    <property type="evidence" value="ECO:0007669"/>
    <property type="project" value="TreeGrafter"/>
</dbReference>
<proteinExistence type="inferred from homology"/>
<dbReference type="PANTHER" id="PTHR30419">
    <property type="entry name" value="HTH-TYPE TRANSCRIPTIONAL REGULATOR YBHD"/>
    <property type="match status" value="1"/>
</dbReference>
<evidence type="ECO:0000256" key="2">
    <source>
        <dbReference type="ARBA" id="ARBA00023015"/>
    </source>
</evidence>
<evidence type="ECO:0000313" key="6">
    <source>
        <dbReference type="EMBL" id="MBP0482145.1"/>
    </source>
</evidence>
<dbReference type="InterPro" id="IPR036388">
    <property type="entry name" value="WH-like_DNA-bd_sf"/>
</dbReference>
<reference evidence="6" key="1">
    <citation type="submission" date="2021-03" db="EMBL/GenBank/DDBJ databases">
        <title>Sagittula salina sp. nov. strain M10.9X isolated from the marine waste.</title>
        <authorList>
            <person name="Satari L."/>
            <person name="Molina-Menor E."/>
            <person name="Vidal-Verdu A."/>
            <person name="Pascual J."/>
            <person name="Pereto J."/>
            <person name="Porcar M."/>
        </authorList>
    </citation>
    <scope>NUCLEOTIDE SEQUENCE</scope>
    <source>
        <strain evidence="6">M10.9X</strain>
    </source>
</reference>
<dbReference type="Gene3D" id="3.40.190.290">
    <property type="match status" value="1"/>
</dbReference>
<dbReference type="GO" id="GO:0003677">
    <property type="term" value="F:DNA binding"/>
    <property type="evidence" value="ECO:0007669"/>
    <property type="project" value="UniProtKB-KW"/>
</dbReference>
<dbReference type="Pfam" id="PF03466">
    <property type="entry name" value="LysR_substrate"/>
    <property type="match status" value="1"/>
</dbReference>
<evidence type="ECO:0000259" key="5">
    <source>
        <dbReference type="PROSITE" id="PS50931"/>
    </source>
</evidence>
<dbReference type="Gene3D" id="1.10.10.10">
    <property type="entry name" value="Winged helix-like DNA-binding domain superfamily/Winged helix DNA-binding domain"/>
    <property type="match status" value="1"/>
</dbReference>